<reference evidence="2 3" key="1">
    <citation type="submission" date="2019-08" db="EMBL/GenBank/DDBJ databases">
        <authorList>
            <person name="Karlyshev A.V."/>
        </authorList>
    </citation>
    <scope>NUCLEOTIDE SEQUENCE [LARGE SCALE GENOMIC DNA]</scope>
    <source>
        <strain evidence="2 3">Alg18-2.2</strain>
    </source>
</reference>
<dbReference type="AlphaFoldDB" id="A0A5C8KVK6"/>
<gene>
    <name evidence="2" type="ORF">FU658_06550</name>
</gene>
<protein>
    <submittedName>
        <fullName evidence="2">GIY-YIG nuclease family protein</fullName>
    </submittedName>
</protein>
<keyword evidence="3" id="KW-1185">Reference proteome</keyword>
<proteinExistence type="predicted"/>
<dbReference type="RefSeq" id="WP_147891343.1">
    <property type="nucleotide sequence ID" value="NZ_VRTS01000003.1"/>
</dbReference>
<dbReference type="CDD" id="cd10440">
    <property type="entry name" value="GIY-YIG_COG3680"/>
    <property type="match status" value="1"/>
</dbReference>
<evidence type="ECO:0000259" key="1">
    <source>
        <dbReference type="PROSITE" id="PS50164"/>
    </source>
</evidence>
<dbReference type="PROSITE" id="PS50164">
    <property type="entry name" value="GIY_YIG"/>
    <property type="match status" value="1"/>
</dbReference>
<dbReference type="EMBL" id="VRTS01000003">
    <property type="protein sequence ID" value="TXK64532.1"/>
    <property type="molecule type" value="Genomic_DNA"/>
</dbReference>
<dbReference type="Proteomes" id="UP000321248">
    <property type="component" value="Unassembled WGS sequence"/>
</dbReference>
<accession>A0A5C8KVK6</accession>
<comment type="caution">
    <text evidence="2">The sequence shown here is derived from an EMBL/GenBank/DDBJ whole genome shotgun (WGS) entry which is preliminary data.</text>
</comment>
<evidence type="ECO:0000313" key="2">
    <source>
        <dbReference type="EMBL" id="TXK64532.1"/>
    </source>
</evidence>
<name>A0A5C8KVK6_9GAMM</name>
<dbReference type="InterPro" id="IPR000305">
    <property type="entry name" value="GIY-YIG_endonuc"/>
</dbReference>
<feature type="domain" description="GIY-YIG" evidence="1">
    <location>
        <begin position="19"/>
        <end position="111"/>
    </location>
</feature>
<dbReference type="OrthoDB" id="67448at2"/>
<sequence>MGVLTKAEAEEALAQIGREVFYVYLLYRPDGTPFYVGKGRGRRIFHHEREALGLGRTHKLNTIRAVTRAGATIGYRIHQVFEREAECLGHEIELIRTFGRHDLGTGPLTNLTDGGEGTSGLSEETLRRIDAALHGPDAPGERGIANRFFLRLCEEVSSVPVRPLATTLLAHSAPHRGPRKPSKRMVAALAASAIANRVLIEPRAVIPRKLVVEDAPMVIENGVASDLLRAGLAQLIGAANPGDESFLLSSVGYEAILTFLDQATLLSAGVLLPHL</sequence>
<evidence type="ECO:0000313" key="3">
    <source>
        <dbReference type="Proteomes" id="UP000321248"/>
    </source>
</evidence>
<organism evidence="2 3">
    <name type="scientific">Alkalisalibacterium limincola</name>
    <dbReference type="NCBI Taxonomy" id="2699169"/>
    <lineage>
        <taxon>Bacteria</taxon>
        <taxon>Pseudomonadati</taxon>
        <taxon>Pseudomonadota</taxon>
        <taxon>Gammaproteobacteria</taxon>
        <taxon>Lysobacterales</taxon>
        <taxon>Lysobacteraceae</taxon>
        <taxon>Alkalisalibacterium</taxon>
    </lineage>
</organism>